<dbReference type="GO" id="GO:0140662">
    <property type="term" value="F:ATP-dependent protein folding chaperone"/>
    <property type="evidence" value="ECO:0007669"/>
    <property type="project" value="InterPro"/>
</dbReference>
<dbReference type="InterPro" id="IPR029047">
    <property type="entry name" value="HSP70_peptide-bd_sf"/>
</dbReference>
<reference evidence="5" key="1">
    <citation type="submission" date="2022-05" db="EMBL/GenBank/DDBJ databases">
        <title>The Musa troglodytarum L. genome provides insights into the mechanism of non-climacteric behaviour and enrichment of carotenoids.</title>
        <authorList>
            <person name="Wang J."/>
        </authorList>
    </citation>
    <scope>NUCLEOTIDE SEQUENCE</scope>
    <source>
        <tissue evidence="5">Leaf</tissue>
    </source>
</reference>
<organism evidence="5 6">
    <name type="scientific">Musa troglodytarum</name>
    <name type="common">fe'i banana</name>
    <dbReference type="NCBI Taxonomy" id="320322"/>
    <lineage>
        <taxon>Eukaryota</taxon>
        <taxon>Viridiplantae</taxon>
        <taxon>Streptophyta</taxon>
        <taxon>Embryophyta</taxon>
        <taxon>Tracheophyta</taxon>
        <taxon>Spermatophyta</taxon>
        <taxon>Magnoliopsida</taxon>
        <taxon>Liliopsida</taxon>
        <taxon>Zingiberales</taxon>
        <taxon>Musaceae</taxon>
        <taxon>Musa</taxon>
    </lineage>
</organism>
<keyword evidence="6" id="KW-1185">Reference proteome</keyword>
<evidence type="ECO:0000256" key="2">
    <source>
        <dbReference type="ARBA" id="ARBA00022840"/>
    </source>
</evidence>
<dbReference type="OrthoDB" id="3789372at2759"/>
<accession>A0A9E7F1F0</accession>
<dbReference type="Gene3D" id="2.60.34.10">
    <property type="entry name" value="Substrate Binding Domain Of DNAk, Chain A, domain 1"/>
    <property type="match status" value="1"/>
</dbReference>
<keyword evidence="2 3" id="KW-0067">ATP-binding</keyword>
<dbReference type="SUPFAM" id="SSF100920">
    <property type="entry name" value="Heat shock protein 70kD (HSP70), peptide-binding domain"/>
    <property type="match status" value="1"/>
</dbReference>
<evidence type="ECO:0000256" key="3">
    <source>
        <dbReference type="RuleBase" id="RU003322"/>
    </source>
</evidence>
<dbReference type="PRINTS" id="PR00301">
    <property type="entry name" value="HEATSHOCK70"/>
</dbReference>
<dbReference type="PANTHER" id="PTHR19375">
    <property type="entry name" value="HEAT SHOCK PROTEIN 70KDA"/>
    <property type="match status" value="1"/>
</dbReference>
<keyword evidence="1 3" id="KW-0547">Nucleotide-binding</keyword>
<evidence type="ECO:0000256" key="1">
    <source>
        <dbReference type="ARBA" id="ARBA00022741"/>
    </source>
</evidence>
<dbReference type="FunFam" id="2.60.34.10:FF:000019">
    <property type="entry name" value="Heat shock 70 kDa protein 8"/>
    <property type="match status" value="1"/>
</dbReference>
<dbReference type="PROSITE" id="PS01036">
    <property type="entry name" value="HSP70_3"/>
    <property type="match status" value="1"/>
</dbReference>
<dbReference type="InterPro" id="IPR013126">
    <property type="entry name" value="Hsp_70_fam"/>
</dbReference>
<protein>
    <submittedName>
        <fullName evidence="5">Hsp70 protein</fullName>
    </submittedName>
</protein>
<dbReference type="AlphaFoldDB" id="A0A9E7F1F0"/>
<evidence type="ECO:0000313" key="6">
    <source>
        <dbReference type="Proteomes" id="UP001055439"/>
    </source>
</evidence>
<dbReference type="FunFam" id="3.90.640.10:FF:000042">
    <property type="entry name" value="Heat shock 70 kDa protein 8"/>
    <property type="match status" value="1"/>
</dbReference>
<dbReference type="Proteomes" id="UP001055439">
    <property type="component" value="Chromosome 2"/>
</dbReference>
<comment type="similarity">
    <text evidence="3">Belongs to the heat shock protein 70 family.</text>
</comment>
<dbReference type="Gene3D" id="3.90.640.10">
    <property type="entry name" value="Actin, Chain A, domain 4"/>
    <property type="match status" value="1"/>
</dbReference>
<feature type="compositionally biased region" description="Pro residues" evidence="4">
    <location>
        <begin position="52"/>
        <end position="62"/>
    </location>
</feature>
<dbReference type="InterPro" id="IPR018181">
    <property type="entry name" value="Heat_shock_70_CS"/>
</dbReference>
<dbReference type="GO" id="GO:0005524">
    <property type="term" value="F:ATP binding"/>
    <property type="evidence" value="ECO:0007669"/>
    <property type="project" value="UniProtKB-KW"/>
</dbReference>
<sequence length="673" mass="73053">MKGGFCIPTNLSLLEPTFAALGYEKVPRWRSPACLSPSPEACRTTPRHTHPPTAPTPHAPPHAPYLSSALLHLFPLQTPRFATVGGSYRPRMAEQPYMVASDSETTGDDKSQSAFHDLAIGIEVGTSKCSIAVWNGARVELLRNTRKQKAMRSFVMFKDDMSSGGASNETAYEEKEILSGSAIFNMKRLIGRADTDPIVHASKSLPFVVQTLGIGVKPFIAALVNNVWKSTTPEEVLAIFLVELKTTAEVQLKRLIRNVVLTIPVSFNRFQQIRVERACAMAGLHVLRLMPEPAAVALLYAQQQQQQQQSLHESMGSGCEKVALIFNMGAGYCDVATTATAGGVSQIKAMQGFTLGGEDILKNVLYHLLPNFDSLYSIRDTNKIRSMGLLRIAAQDAIHKLSTQSSVQINVDLGDGTKVQRVLHQSEFEEVNRNVFEICEKLIKLCLADSKLAPEDINDVILVGGCSRIPKIRSLVLGLCEKEKEYEGMDALEAAVTGAALEGAVASGITDPSGSLDMLTIQATPLSLGIRVHGGGFVPIIQRNTAIPVRKSMIFTTAQDGQTEALIVVYEGDGKMVEENHLMGYFKVTAIPPVLKGTAEISVCMDIDAANMLRVFAGAMMPGTDRAVSPFFEVRMPTLDDGHGWCAQALVKTHGSALDLTTIPKELQPQKVQ</sequence>
<dbReference type="InterPro" id="IPR043129">
    <property type="entry name" value="ATPase_NBD"/>
</dbReference>
<name>A0A9E7F1F0_9LILI</name>
<gene>
    <name evidence="5" type="ORF">MUK42_26671</name>
</gene>
<evidence type="ECO:0000256" key="4">
    <source>
        <dbReference type="SAM" id="MobiDB-lite"/>
    </source>
</evidence>
<evidence type="ECO:0000313" key="5">
    <source>
        <dbReference type="EMBL" id="URD85638.1"/>
    </source>
</evidence>
<dbReference type="EMBL" id="CP097504">
    <property type="protein sequence ID" value="URD85638.1"/>
    <property type="molecule type" value="Genomic_DNA"/>
</dbReference>
<dbReference type="Gene3D" id="3.30.420.40">
    <property type="match status" value="2"/>
</dbReference>
<dbReference type="Gene3D" id="3.30.30.30">
    <property type="match status" value="1"/>
</dbReference>
<dbReference type="SUPFAM" id="SSF53067">
    <property type="entry name" value="Actin-like ATPase domain"/>
    <property type="match status" value="2"/>
</dbReference>
<feature type="region of interest" description="Disordered" evidence="4">
    <location>
        <begin position="36"/>
        <end position="62"/>
    </location>
</feature>
<proteinExistence type="inferred from homology"/>
<dbReference type="Pfam" id="PF00012">
    <property type="entry name" value="HSP70"/>
    <property type="match status" value="1"/>
</dbReference>